<dbReference type="Proteomes" id="UP000199372">
    <property type="component" value="Unassembled WGS sequence"/>
</dbReference>
<sequence length="73" mass="8437">MAHASTDFIQRGRTGLRAQFDSLRAAYERHARTRTAYRKMVDELHAYSDRDLAELGYHRSEIGRIAREASRNG</sequence>
<organism evidence="1 2">
    <name type="scientific">Palleronia pelagia</name>
    <dbReference type="NCBI Taxonomy" id="387096"/>
    <lineage>
        <taxon>Bacteria</taxon>
        <taxon>Pseudomonadati</taxon>
        <taxon>Pseudomonadota</taxon>
        <taxon>Alphaproteobacteria</taxon>
        <taxon>Rhodobacterales</taxon>
        <taxon>Roseobacteraceae</taxon>
        <taxon>Palleronia</taxon>
    </lineage>
</organism>
<keyword evidence="2" id="KW-1185">Reference proteome</keyword>
<accession>A0A1H8JYG3</accession>
<gene>
    <name evidence="1" type="ORF">SAMN04488011_10716</name>
</gene>
<name>A0A1H8JYG3_9RHOB</name>
<evidence type="ECO:0000313" key="2">
    <source>
        <dbReference type="Proteomes" id="UP000199372"/>
    </source>
</evidence>
<dbReference type="EMBL" id="FOCM01000007">
    <property type="protein sequence ID" value="SEN85779.1"/>
    <property type="molecule type" value="Genomic_DNA"/>
</dbReference>
<dbReference type="AlphaFoldDB" id="A0A1H8JYG3"/>
<dbReference type="OrthoDB" id="8244198at2"/>
<dbReference type="RefSeq" id="WP_091846152.1">
    <property type="nucleotide sequence ID" value="NZ_FOCM01000007.1"/>
</dbReference>
<evidence type="ECO:0000313" key="1">
    <source>
        <dbReference type="EMBL" id="SEN85779.1"/>
    </source>
</evidence>
<evidence type="ECO:0008006" key="3">
    <source>
        <dbReference type="Google" id="ProtNLM"/>
    </source>
</evidence>
<reference evidence="2" key="1">
    <citation type="submission" date="2016-10" db="EMBL/GenBank/DDBJ databases">
        <authorList>
            <person name="Varghese N."/>
            <person name="Submissions S."/>
        </authorList>
    </citation>
    <scope>NUCLEOTIDE SEQUENCE [LARGE SCALE GENOMIC DNA]</scope>
    <source>
        <strain evidence="2">DSM 26893</strain>
    </source>
</reference>
<proteinExistence type="predicted"/>
<protein>
    <recommendedName>
        <fullName evidence="3">DUF1127 domain-containing protein</fullName>
    </recommendedName>
</protein>